<dbReference type="PRINTS" id="PR00364">
    <property type="entry name" value="DISEASERSIST"/>
</dbReference>
<evidence type="ECO:0000313" key="3">
    <source>
        <dbReference type="Proteomes" id="UP000823775"/>
    </source>
</evidence>
<proteinExistence type="predicted"/>
<dbReference type="SUPFAM" id="SSF52540">
    <property type="entry name" value="P-loop containing nucleoside triphosphate hydrolases"/>
    <property type="match status" value="1"/>
</dbReference>
<dbReference type="PANTHER" id="PTHR19338">
    <property type="entry name" value="TRANSLOCASE OF INNER MITOCHONDRIAL MEMBRANE 13 HOMOLOG"/>
    <property type="match status" value="1"/>
</dbReference>
<dbReference type="InterPro" id="IPR027417">
    <property type="entry name" value="P-loop_NTPase"/>
</dbReference>
<reference evidence="2 3" key="1">
    <citation type="journal article" date="2021" name="BMC Genomics">
        <title>Datura genome reveals duplications of psychoactive alkaloid biosynthetic genes and high mutation rate following tissue culture.</title>
        <authorList>
            <person name="Rajewski A."/>
            <person name="Carter-House D."/>
            <person name="Stajich J."/>
            <person name="Litt A."/>
        </authorList>
    </citation>
    <scope>NUCLEOTIDE SEQUENCE [LARGE SCALE GENOMIC DNA]</scope>
    <source>
        <strain evidence="2">AR-01</strain>
    </source>
</reference>
<comment type="caution">
    <text evidence="2">The sequence shown here is derived from an EMBL/GenBank/DDBJ whole genome shotgun (WGS) entry which is preliminary data.</text>
</comment>
<dbReference type="Pfam" id="PF00931">
    <property type="entry name" value="NB-ARC"/>
    <property type="match status" value="1"/>
</dbReference>
<feature type="domain" description="NB-ARC" evidence="1">
    <location>
        <begin position="121"/>
        <end position="248"/>
    </location>
</feature>
<dbReference type="Gene3D" id="3.40.50.300">
    <property type="entry name" value="P-loop containing nucleotide triphosphate hydrolases"/>
    <property type="match status" value="1"/>
</dbReference>
<dbReference type="EMBL" id="JACEIK010000182">
    <property type="protein sequence ID" value="MCD7451864.1"/>
    <property type="molecule type" value="Genomic_DNA"/>
</dbReference>
<name>A0ABS8RYK2_DATST</name>
<accession>A0ABS8RYK2</accession>
<keyword evidence="3" id="KW-1185">Reference proteome</keyword>
<organism evidence="2 3">
    <name type="scientific">Datura stramonium</name>
    <name type="common">Jimsonweed</name>
    <name type="synonym">Common thornapple</name>
    <dbReference type="NCBI Taxonomy" id="4076"/>
    <lineage>
        <taxon>Eukaryota</taxon>
        <taxon>Viridiplantae</taxon>
        <taxon>Streptophyta</taxon>
        <taxon>Embryophyta</taxon>
        <taxon>Tracheophyta</taxon>
        <taxon>Spermatophyta</taxon>
        <taxon>Magnoliopsida</taxon>
        <taxon>eudicotyledons</taxon>
        <taxon>Gunneridae</taxon>
        <taxon>Pentapetalae</taxon>
        <taxon>asterids</taxon>
        <taxon>lamiids</taxon>
        <taxon>Solanales</taxon>
        <taxon>Solanaceae</taxon>
        <taxon>Solanoideae</taxon>
        <taxon>Datureae</taxon>
        <taxon>Datura</taxon>
    </lineage>
</organism>
<sequence>MAYAALSSLMHTLQQLQQPNPLFVSVLEKKVRDVVHKAEDTVDSCLRNIIIACSYSQVLQEMACENFNEKFQKVEKDVDSLKKEVMEIEFMQSGSKCVEPTTSSSLRMYPTEQNTVVGMEDDFKIILDRLTAQTDELTVISVVGMGGIGKSTLARKVYGDSLIHSRFDTHAWVTISEVYNERQMLLELVSSISRSKTDQSNQKMNNDQLAEIVCRGLKGRRFLIVIDDLWCTEAWDQIHRICPNDNNKS</sequence>
<gene>
    <name evidence="2" type="ORF">HAX54_013577</name>
</gene>
<protein>
    <recommendedName>
        <fullName evidence="1">NB-ARC domain-containing protein</fullName>
    </recommendedName>
</protein>
<evidence type="ECO:0000313" key="2">
    <source>
        <dbReference type="EMBL" id="MCD7451864.1"/>
    </source>
</evidence>
<dbReference type="Gene3D" id="1.20.5.4130">
    <property type="match status" value="1"/>
</dbReference>
<dbReference type="PANTHER" id="PTHR19338:SF60">
    <property type="entry name" value="NB-ARC DOMAIN-CONTAINING PROTEIN"/>
    <property type="match status" value="1"/>
</dbReference>
<dbReference type="Proteomes" id="UP000823775">
    <property type="component" value="Unassembled WGS sequence"/>
</dbReference>
<dbReference type="InterPro" id="IPR002182">
    <property type="entry name" value="NB-ARC"/>
</dbReference>
<evidence type="ECO:0000259" key="1">
    <source>
        <dbReference type="Pfam" id="PF00931"/>
    </source>
</evidence>